<evidence type="ECO:0000313" key="11">
    <source>
        <dbReference type="EMBL" id="TMQ70058.1"/>
    </source>
</evidence>
<dbReference type="EMBL" id="VBPA01000238">
    <property type="protein sequence ID" value="TMQ70058.1"/>
    <property type="molecule type" value="Genomic_DNA"/>
</dbReference>
<keyword evidence="7 9" id="KW-0472">Membrane</keyword>
<keyword evidence="5 9" id="KW-0812">Transmembrane</keyword>
<dbReference type="InterPro" id="IPR050297">
    <property type="entry name" value="LipidA_mod_glycosyltrf_83"/>
</dbReference>
<evidence type="ECO:0000256" key="8">
    <source>
        <dbReference type="SAM" id="MobiDB-lite"/>
    </source>
</evidence>
<feature type="compositionally biased region" description="Basic residues" evidence="8">
    <location>
        <begin position="1"/>
        <end position="10"/>
    </location>
</feature>
<evidence type="ECO:0000313" key="12">
    <source>
        <dbReference type="Proteomes" id="UP000319836"/>
    </source>
</evidence>
<evidence type="ECO:0000256" key="7">
    <source>
        <dbReference type="ARBA" id="ARBA00023136"/>
    </source>
</evidence>
<feature type="transmembrane region" description="Helical" evidence="9">
    <location>
        <begin position="224"/>
        <end position="244"/>
    </location>
</feature>
<dbReference type="GO" id="GO:0005886">
    <property type="term" value="C:plasma membrane"/>
    <property type="evidence" value="ECO:0007669"/>
    <property type="project" value="UniProtKB-SubCell"/>
</dbReference>
<dbReference type="PANTHER" id="PTHR33908:SF11">
    <property type="entry name" value="MEMBRANE PROTEIN"/>
    <property type="match status" value="1"/>
</dbReference>
<keyword evidence="2" id="KW-1003">Cell membrane</keyword>
<comment type="caution">
    <text evidence="11">The sequence shown here is derived from an EMBL/GenBank/DDBJ whole genome shotgun (WGS) entry which is preliminary data.</text>
</comment>
<reference evidence="11 12" key="1">
    <citation type="journal article" date="2019" name="Nat. Microbiol.">
        <title>Mediterranean grassland soil C-N compound turnover is dependent on rainfall and depth, and is mediated by genomically divergent microorganisms.</title>
        <authorList>
            <person name="Diamond S."/>
            <person name="Andeer P.F."/>
            <person name="Li Z."/>
            <person name="Crits-Christoph A."/>
            <person name="Burstein D."/>
            <person name="Anantharaman K."/>
            <person name="Lane K.R."/>
            <person name="Thomas B.C."/>
            <person name="Pan C."/>
            <person name="Northen T.R."/>
            <person name="Banfield J.F."/>
        </authorList>
    </citation>
    <scope>NUCLEOTIDE SEQUENCE [LARGE SCALE GENOMIC DNA]</scope>
    <source>
        <strain evidence="11">WS_10</strain>
    </source>
</reference>
<feature type="transmembrane region" description="Helical" evidence="9">
    <location>
        <begin position="314"/>
        <end position="332"/>
    </location>
</feature>
<gene>
    <name evidence="11" type="ORF">E6K80_09700</name>
</gene>
<dbReference type="GO" id="GO:0009103">
    <property type="term" value="P:lipopolysaccharide biosynthetic process"/>
    <property type="evidence" value="ECO:0007669"/>
    <property type="project" value="UniProtKB-ARBA"/>
</dbReference>
<dbReference type="AlphaFoldDB" id="A0A538U2F0"/>
<evidence type="ECO:0000256" key="9">
    <source>
        <dbReference type="SAM" id="Phobius"/>
    </source>
</evidence>
<evidence type="ECO:0000256" key="1">
    <source>
        <dbReference type="ARBA" id="ARBA00004651"/>
    </source>
</evidence>
<feature type="domain" description="Glycosyltransferase RgtA/B/C/D-like" evidence="10">
    <location>
        <begin position="88"/>
        <end position="240"/>
    </location>
</feature>
<dbReference type="GO" id="GO:0016763">
    <property type="term" value="F:pentosyltransferase activity"/>
    <property type="evidence" value="ECO:0007669"/>
    <property type="project" value="TreeGrafter"/>
</dbReference>
<evidence type="ECO:0000259" key="10">
    <source>
        <dbReference type="Pfam" id="PF13231"/>
    </source>
</evidence>
<evidence type="ECO:0000256" key="2">
    <source>
        <dbReference type="ARBA" id="ARBA00022475"/>
    </source>
</evidence>
<proteinExistence type="predicted"/>
<protein>
    <submittedName>
        <fullName evidence="11">Glycosyltransferase family 39 protein</fullName>
    </submittedName>
</protein>
<dbReference type="InterPro" id="IPR038731">
    <property type="entry name" value="RgtA/B/C-like"/>
</dbReference>
<dbReference type="Pfam" id="PF13231">
    <property type="entry name" value="PMT_2"/>
    <property type="match status" value="1"/>
</dbReference>
<name>A0A538U2F0_UNCEI</name>
<evidence type="ECO:0000256" key="5">
    <source>
        <dbReference type="ARBA" id="ARBA00022692"/>
    </source>
</evidence>
<sequence length="614" mass="66509">MNPRKPRRRPPPPPKRERSLSPAAARACTWLSWGAVALYGAAVLAMIAGPHKIGDVFAETDFYGGYVAGARALLLGHLDPARYGVVGPGYEVALALIGALVPNLFLAAELLSALAMVAALVLWNRLLVRRADPRLALVATLFLVTNATFFRYGYSVTNDALAFALLSASLATLLVGSATRSAAIAGVCGALAFLTRYNAVALLPAGVIAILARGTARADRRRAALGFAAGYLAPVLPWVAFSLARGQHFQFQFHHNIAYDVFARSKGIAWDDYQKLLQPQFKSLGDVIARDPGAVARRELYNVWDHLRLDGRKLLGSPVALCALLGVAFAWADGTLRRLWPVALAAGIFFLTLVPVFYSERYSIPLLPLYALLAAAPFASARLTLGNPWLKLALAGVPLVLAGQATVRQTRHDLTQLPVEVLDCSRTLRALARPGDKIICRKPHIAFHGGVEPVAFPFANDLAELARTARAQHARWLYFSWPEAEERPAFWYLLDTAAVVPGLTIRRATAPRPAVLYEIGPSFGTDPMWLANDTLRTWHVARAKLRVDAGDPHTRTRGSICSAPSCGRRATMARGCCWARPTCSSTTRRAPSARISRRLASAPTAPMLESVWGG</sequence>
<keyword evidence="4 11" id="KW-0808">Transferase</keyword>
<evidence type="ECO:0000256" key="4">
    <source>
        <dbReference type="ARBA" id="ARBA00022679"/>
    </source>
</evidence>
<dbReference type="Proteomes" id="UP000319836">
    <property type="component" value="Unassembled WGS sequence"/>
</dbReference>
<comment type="subcellular location">
    <subcellularLocation>
        <location evidence="1">Cell membrane</location>
        <topology evidence="1">Multi-pass membrane protein</topology>
    </subcellularLocation>
</comment>
<dbReference type="PANTHER" id="PTHR33908">
    <property type="entry name" value="MANNOSYLTRANSFERASE YKCB-RELATED"/>
    <property type="match status" value="1"/>
</dbReference>
<feature type="transmembrane region" description="Helical" evidence="9">
    <location>
        <begin position="92"/>
        <end position="123"/>
    </location>
</feature>
<feature type="transmembrane region" description="Helical" evidence="9">
    <location>
        <begin position="338"/>
        <end position="358"/>
    </location>
</feature>
<organism evidence="11 12">
    <name type="scientific">Eiseniibacteriota bacterium</name>
    <dbReference type="NCBI Taxonomy" id="2212470"/>
    <lineage>
        <taxon>Bacteria</taxon>
        <taxon>Candidatus Eiseniibacteriota</taxon>
    </lineage>
</organism>
<accession>A0A538U2F0</accession>
<evidence type="ECO:0000256" key="6">
    <source>
        <dbReference type="ARBA" id="ARBA00022989"/>
    </source>
</evidence>
<feature type="transmembrane region" description="Helical" evidence="9">
    <location>
        <begin position="23"/>
        <end position="48"/>
    </location>
</feature>
<feature type="region of interest" description="Disordered" evidence="8">
    <location>
        <begin position="1"/>
        <end position="21"/>
    </location>
</feature>
<keyword evidence="3" id="KW-0328">Glycosyltransferase</keyword>
<feature type="transmembrane region" description="Helical" evidence="9">
    <location>
        <begin position="135"/>
        <end position="154"/>
    </location>
</feature>
<keyword evidence="6 9" id="KW-1133">Transmembrane helix</keyword>
<evidence type="ECO:0000256" key="3">
    <source>
        <dbReference type="ARBA" id="ARBA00022676"/>
    </source>
</evidence>